<dbReference type="SUPFAM" id="SSF46689">
    <property type="entry name" value="Homeodomain-like"/>
    <property type="match status" value="1"/>
</dbReference>
<accession>A0ABZ2KKF3</accession>
<proteinExistence type="predicted"/>
<dbReference type="InterPro" id="IPR025943">
    <property type="entry name" value="Sigma_54_int_dom_ATP-bd_2"/>
</dbReference>
<dbReference type="PROSITE" id="PS00675">
    <property type="entry name" value="SIGMA54_INTERACT_1"/>
    <property type="match status" value="1"/>
</dbReference>
<dbReference type="InterPro" id="IPR058031">
    <property type="entry name" value="AAA_lid_NorR"/>
</dbReference>
<evidence type="ECO:0000256" key="4">
    <source>
        <dbReference type="ARBA" id="ARBA00023163"/>
    </source>
</evidence>
<reference evidence="6 7" key="1">
    <citation type="submission" date="2021-12" db="EMBL/GenBank/DDBJ databases">
        <title>Discovery of the Pendulisporaceae a myxobacterial family with distinct sporulation behavior and unique specialized metabolism.</title>
        <authorList>
            <person name="Garcia R."/>
            <person name="Popoff A."/>
            <person name="Bader C.D."/>
            <person name="Loehr J."/>
            <person name="Walesch S."/>
            <person name="Walt C."/>
            <person name="Boldt J."/>
            <person name="Bunk B."/>
            <person name="Haeckl F.J.F.P.J."/>
            <person name="Gunesch A.P."/>
            <person name="Birkelbach J."/>
            <person name="Nuebel U."/>
            <person name="Pietschmann T."/>
            <person name="Bach T."/>
            <person name="Mueller R."/>
        </authorList>
    </citation>
    <scope>NUCLEOTIDE SEQUENCE [LARGE SCALE GENOMIC DNA]</scope>
    <source>
        <strain evidence="6 7">MSr12523</strain>
    </source>
</reference>
<dbReference type="InterPro" id="IPR002078">
    <property type="entry name" value="Sigma_54_int"/>
</dbReference>
<protein>
    <submittedName>
        <fullName evidence="6">Sigma 54-interacting transcriptional regulator</fullName>
    </submittedName>
</protein>
<sequence length="352" mass="38964">MSASDHCEPGGQSLPILMAPEMRNLLHRADLFAASSLTILILGETGVGKELIAERVHRRSPRRCGNMLKVNCASLAESLVESELFGHERGAFTGALAQREGLFEAADGGTLFLDEVGELSPVVQAKLLRVLECGEIVRVGATKPVRVDVRIVAATHRDLAQLVRIGRFREDLYFRLTGAELHVPPLRKRQLDIEPLAIHFADRMARSLGRPVPQISSKAIHILLLHPWPGNVRELKLVIERAVVVCQGDTLGAECLEFPRRDVRVEETKDGHDEFDERSRIIKALQKTNGNQTRAAELLGMTRRSLVNKLDRYEIARPRKRALDERSATRIAGGGVLVDASLTRGVARNEST</sequence>
<gene>
    <name evidence="6" type="ORF">LZC95_20285</name>
</gene>
<dbReference type="Gene3D" id="1.10.10.60">
    <property type="entry name" value="Homeodomain-like"/>
    <property type="match status" value="1"/>
</dbReference>
<name>A0ABZ2KKF3_9BACT</name>
<dbReference type="SUPFAM" id="SSF52540">
    <property type="entry name" value="P-loop containing nucleoside triphosphate hydrolases"/>
    <property type="match status" value="1"/>
</dbReference>
<keyword evidence="1" id="KW-0547">Nucleotide-binding</keyword>
<dbReference type="Gene3D" id="3.40.50.300">
    <property type="entry name" value="P-loop containing nucleotide triphosphate hydrolases"/>
    <property type="match status" value="1"/>
</dbReference>
<evidence type="ECO:0000313" key="6">
    <source>
        <dbReference type="EMBL" id="WXA99148.1"/>
    </source>
</evidence>
<dbReference type="InterPro" id="IPR003593">
    <property type="entry name" value="AAA+_ATPase"/>
</dbReference>
<dbReference type="CDD" id="cd00009">
    <property type="entry name" value="AAA"/>
    <property type="match status" value="1"/>
</dbReference>
<organism evidence="6 7">
    <name type="scientific">Pendulispora brunnea</name>
    <dbReference type="NCBI Taxonomy" id="2905690"/>
    <lineage>
        <taxon>Bacteria</taxon>
        <taxon>Pseudomonadati</taxon>
        <taxon>Myxococcota</taxon>
        <taxon>Myxococcia</taxon>
        <taxon>Myxococcales</taxon>
        <taxon>Sorangiineae</taxon>
        <taxon>Pendulisporaceae</taxon>
        <taxon>Pendulispora</taxon>
    </lineage>
</organism>
<evidence type="ECO:0000313" key="7">
    <source>
        <dbReference type="Proteomes" id="UP001379533"/>
    </source>
</evidence>
<dbReference type="InterPro" id="IPR002197">
    <property type="entry name" value="HTH_Fis"/>
</dbReference>
<dbReference type="PANTHER" id="PTHR32071">
    <property type="entry name" value="TRANSCRIPTIONAL REGULATORY PROTEIN"/>
    <property type="match status" value="1"/>
</dbReference>
<dbReference type="InterPro" id="IPR025662">
    <property type="entry name" value="Sigma_54_int_dom_ATP-bd_1"/>
</dbReference>
<dbReference type="PROSITE" id="PS50045">
    <property type="entry name" value="SIGMA54_INTERACT_4"/>
    <property type="match status" value="1"/>
</dbReference>
<dbReference type="PRINTS" id="PR01590">
    <property type="entry name" value="HTHFIS"/>
</dbReference>
<dbReference type="PROSITE" id="PS00676">
    <property type="entry name" value="SIGMA54_INTERACT_2"/>
    <property type="match status" value="1"/>
</dbReference>
<dbReference type="Proteomes" id="UP001379533">
    <property type="component" value="Chromosome"/>
</dbReference>
<dbReference type="InterPro" id="IPR009057">
    <property type="entry name" value="Homeodomain-like_sf"/>
</dbReference>
<dbReference type="Pfam" id="PF02954">
    <property type="entry name" value="HTH_8"/>
    <property type="match status" value="1"/>
</dbReference>
<keyword evidence="4" id="KW-0804">Transcription</keyword>
<dbReference type="InterPro" id="IPR027417">
    <property type="entry name" value="P-loop_NTPase"/>
</dbReference>
<feature type="domain" description="Sigma-54 factor interaction" evidence="5">
    <location>
        <begin position="15"/>
        <end position="244"/>
    </location>
</feature>
<dbReference type="Gene3D" id="1.10.8.60">
    <property type="match status" value="1"/>
</dbReference>
<keyword evidence="7" id="KW-1185">Reference proteome</keyword>
<dbReference type="Pfam" id="PF25601">
    <property type="entry name" value="AAA_lid_14"/>
    <property type="match status" value="1"/>
</dbReference>
<keyword evidence="2" id="KW-0067">ATP-binding</keyword>
<evidence type="ECO:0000256" key="2">
    <source>
        <dbReference type="ARBA" id="ARBA00022840"/>
    </source>
</evidence>
<evidence type="ECO:0000259" key="5">
    <source>
        <dbReference type="PROSITE" id="PS50045"/>
    </source>
</evidence>
<dbReference type="SMART" id="SM00382">
    <property type="entry name" value="AAA"/>
    <property type="match status" value="1"/>
</dbReference>
<evidence type="ECO:0000256" key="1">
    <source>
        <dbReference type="ARBA" id="ARBA00022741"/>
    </source>
</evidence>
<dbReference type="EMBL" id="CP089982">
    <property type="protein sequence ID" value="WXA99148.1"/>
    <property type="molecule type" value="Genomic_DNA"/>
</dbReference>
<dbReference type="Pfam" id="PF00158">
    <property type="entry name" value="Sigma54_activat"/>
    <property type="match status" value="1"/>
</dbReference>
<evidence type="ECO:0000256" key="3">
    <source>
        <dbReference type="ARBA" id="ARBA00023015"/>
    </source>
</evidence>
<keyword evidence="3" id="KW-0805">Transcription regulation</keyword>
<dbReference type="RefSeq" id="WP_394849781.1">
    <property type="nucleotide sequence ID" value="NZ_CP089982.1"/>
</dbReference>